<evidence type="ECO:0000313" key="3">
    <source>
        <dbReference type="Proteomes" id="UP001652625"/>
    </source>
</evidence>
<dbReference type="Pfam" id="PF00505">
    <property type="entry name" value="HMG_box"/>
    <property type="match status" value="1"/>
</dbReference>
<evidence type="ECO:0000313" key="4">
    <source>
        <dbReference type="RefSeq" id="XP_065652178.1"/>
    </source>
</evidence>
<proteinExistence type="predicted"/>
<dbReference type="SMART" id="SM00398">
    <property type="entry name" value="HMG"/>
    <property type="match status" value="1"/>
</dbReference>
<dbReference type="PROSITE" id="PS50118">
    <property type="entry name" value="HMG_BOX_2"/>
    <property type="match status" value="1"/>
</dbReference>
<organism evidence="3 4">
    <name type="scientific">Hydra vulgaris</name>
    <name type="common">Hydra</name>
    <name type="synonym">Hydra attenuata</name>
    <dbReference type="NCBI Taxonomy" id="6087"/>
    <lineage>
        <taxon>Eukaryota</taxon>
        <taxon>Metazoa</taxon>
        <taxon>Cnidaria</taxon>
        <taxon>Hydrozoa</taxon>
        <taxon>Hydroidolina</taxon>
        <taxon>Anthoathecata</taxon>
        <taxon>Aplanulata</taxon>
        <taxon>Hydridae</taxon>
        <taxon>Hydra</taxon>
    </lineage>
</organism>
<dbReference type="InterPro" id="IPR009071">
    <property type="entry name" value="HMG_box_dom"/>
</dbReference>
<dbReference type="Gene3D" id="1.10.30.10">
    <property type="entry name" value="High mobility group box domain"/>
    <property type="match status" value="1"/>
</dbReference>
<evidence type="ECO:0000256" key="1">
    <source>
        <dbReference type="PROSITE-ProRule" id="PRU00267"/>
    </source>
</evidence>
<reference evidence="4" key="1">
    <citation type="submission" date="2025-08" db="UniProtKB">
        <authorList>
            <consortium name="RefSeq"/>
        </authorList>
    </citation>
    <scope>IDENTIFICATION</scope>
</reference>
<evidence type="ECO:0000259" key="2">
    <source>
        <dbReference type="PROSITE" id="PS50118"/>
    </source>
</evidence>
<feature type="DNA-binding region" description="HMG box" evidence="1">
    <location>
        <begin position="132"/>
        <end position="191"/>
    </location>
</feature>
<feature type="domain" description="HMG box" evidence="2">
    <location>
        <begin position="132"/>
        <end position="191"/>
    </location>
</feature>
<dbReference type="SUPFAM" id="SSF47095">
    <property type="entry name" value="HMG-box"/>
    <property type="match status" value="1"/>
</dbReference>
<sequence length="223" mass="26258">MTTKINFVASKTRNQVDNVDCIEEQDYKFWAQEENFDTAGEVEISSSLKENQDLLSFETSEKFCESSTIKIEDICDSKVLERNIDQSLQDQQHLDKKRENDKLQVKFMNDEYQKAIGYLLCANKSKSGKQKKKQTMTAYLFFCKRYRSKIVARNPKLTFTQISKLLSYMWRNASEHEKNTFRLKLKHHRTKVNAIVEKNLIEKMKIVKQEKQNAKKKMACEAT</sequence>
<dbReference type="PANTHER" id="PTHR46584">
    <property type="entry name" value="HMG DOMAIN-CONTAINING PROTEIN 4"/>
    <property type="match status" value="1"/>
</dbReference>
<dbReference type="RefSeq" id="XP_065652178.1">
    <property type="nucleotide sequence ID" value="XM_065796106.1"/>
</dbReference>
<dbReference type="Proteomes" id="UP001652625">
    <property type="component" value="Chromosome 04"/>
</dbReference>
<keyword evidence="1" id="KW-0238">DNA-binding</keyword>
<dbReference type="PANTHER" id="PTHR46584:SF1">
    <property type="entry name" value="HMG DOMAIN-CONTAINING PROTEIN 4"/>
    <property type="match status" value="1"/>
</dbReference>
<dbReference type="CDD" id="cd00084">
    <property type="entry name" value="HMG-box_SF"/>
    <property type="match status" value="1"/>
</dbReference>
<dbReference type="InterPro" id="IPR042477">
    <property type="entry name" value="HMGXB4"/>
</dbReference>
<name>A0ABM4BSP4_HYDVU</name>
<gene>
    <name evidence="4" type="primary">LOC100214957</name>
</gene>
<dbReference type="GeneID" id="100214957"/>
<dbReference type="InterPro" id="IPR036910">
    <property type="entry name" value="HMG_box_dom_sf"/>
</dbReference>
<accession>A0ABM4BSP4</accession>
<keyword evidence="3" id="KW-1185">Reference proteome</keyword>
<protein>
    <submittedName>
        <fullName evidence="4">Nuclear autoantigen Sp-100</fullName>
    </submittedName>
</protein>
<keyword evidence="1" id="KW-0539">Nucleus</keyword>